<keyword evidence="5 12" id="KW-0812">Transmembrane</keyword>
<dbReference type="EMBL" id="JBHUHZ010000001">
    <property type="protein sequence ID" value="MFD2161430.1"/>
    <property type="molecule type" value="Genomic_DNA"/>
</dbReference>
<dbReference type="PANTHER" id="PTHR30400:SF0">
    <property type="entry name" value="BIOSYNTHETIC PEPTIDOGLYCAN TRANSGLYCOSYLASE"/>
    <property type="match status" value="1"/>
</dbReference>
<keyword evidence="7" id="KW-0573">Peptidoglycan synthesis</keyword>
<dbReference type="InterPro" id="IPR011812">
    <property type="entry name" value="Pep_trsgly"/>
</dbReference>
<dbReference type="InterPro" id="IPR001264">
    <property type="entry name" value="Glyco_trans_51"/>
</dbReference>
<keyword evidence="9 12" id="KW-0472">Membrane</keyword>
<dbReference type="InterPro" id="IPR036950">
    <property type="entry name" value="PBP_transglycosylase"/>
</dbReference>
<proteinExistence type="predicted"/>
<feature type="domain" description="Glycosyl transferase family 51" evidence="13">
    <location>
        <begin position="426"/>
        <end position="581"/>
    </location>
</feature>
<sequence length="713" mass="81056">MRNRISPKYIKIIVISLLCLLLLFFIGIFIAYSKREAILNAVIAKAVIKAKRDYNLNVTISDPHFEGLTKVAFSNISVVPQGRDTLANINDLHVGVKLFPLISGDIKLASLSIKNGRINLVKRDSIRNYDFLFRKKNRDSTKTSKADLAALANRLLNQVLHKIPDEMSVANLDVVINHDEDKLRFFTTSATIDDGQLKSNIRVNDTEALWHLDGTVEPGDKHLAFKLYAERTKVELSMIEKKLGLKLNFDTVSAQLKKAVKDGDQFRIYGSWAIKNLLINHPKLAANNIVVPSGAIDADVVIGENFIALDSTSVIHLKNIKANPYIKYTKTPKKTYALKLKTDDLNAQELFNSFPVGLFESLEGIKVAGKLRYNLDFFLDSKNPDAVRINSSLHKSKDFRILKWGKTNLQKINAPFVYTPYEYGKPMRNITIGPQNPDYVPIGQISPNLRNALLTAEDPSFYSHNGFVEKAFQRSIATNFKEKAFKRGGSTISMQLVKNVFLSRQKTLARKVEEILIVWLIENNRISSKQRMFEVYLNLIEWGNNVYGIGEAARYYFGKHPSELSLGESIFLANIVPRPKKGLYFFEADGSLSQSLRGYFKLIGGLMARRGYTSRDTNAYGFYGVRLKESLRRRVDPVDSIAIDSLYDDEGVQYKSEGGFFRSLFGRRNQDTVQIDQKNRTFIKKDSIASPAELRQQRREQRRREREQRKNGS</sequence>
<protein>
    <submittedName>
        <fullName evidence="14">Transglycosylase domain-containing protein</fullName>
    </submittedName>
</protein>
<evidence type="ECO:0000256" key="5">
    <source>
        <dbReference type="ARBA" id="ARBA00022692"/>
    </source>
</evidence>
<gene>
    <name evidence="14" type="ORF">ACFSJU_03445</name>
</gene>
<dbReference type="InterPro" id="IPR023346">
    <property type="entry name" value="Lysozyme-like_dom_sf"/>
</dbReference>
<evidence type="ECO:0000256" key="9">
    <source>
        <dbReference type="ARBA" id="ARBA00023136"/>
    </source>
</evidence>
<dbReference type="RefSeq" id="WP_255899326.1">
    <property type="nucleotide sequence ID" value="NZ_JAFMZO010000001.1"/>
</dbReference>
<keyword evidence="1" id="KW-1003">Cell membrane</keyword>
<comment type="caution">
    <text evidence="14">The sequence shown here is derived from an EMBL/GenBank/DDBJ whole genome shotgun (WGS) entry which is preliminary data.</text>
</comment>
<keyword evidence="6" id="KW-0133">Cell shape</keyword>
<feature type="transmembrane region" description="Helical" evidence="12">
    <location>
        <begin position="12"/>
        <end position="32"/>
    </location>
</feature>
<feature type="compositionally biased region" description="Basic and acidic residues" evidence="11">
    <location>
        <begin position="695"/>
        <end position="713"/>
    </location>
</feature>
<evidence type="ECO:0000256" key="2">
    <source>
        <dbReference type="ARBA" id="ARBA00022519"/>
    </source>
</evidence>
<keyword evidence="2" id="KW-0997">Cell inner membrane</keyword>
<feature type="region of interest" description="Disordered" evidence="11">
    <location>
        <begin position="686"/>
        <end position="713"/>
    </location>
</feature>
<evidence type="ECO:0000256" key="4">
    <source>
        <dbReference type="ARBA" id="ARBA00022679"/>
    </source>
</evidence>
<evidence type="ECO:0000256" key="1">
    <source>
        <dbReference type="ARBA" id="ARBA00022475"/>
    </source>
</evidence>
<evidence type="ECO:0000259" key="13">
    <source>
        <dbReference type="Pfam" id="PF00912"/>
    </source>
</evidence>
<evidence type="ECO:0000256" key="8">
    <source>
        <dbReference type="ARBA" id="ARBA00022989"/>
    </source>
</evidence>
<keyword evidence="10" id="KW-0961">Cell wall biogenesis/degradation</keyword>
<evidence type="ECO:0000256" key="10">
    <source>
        <dbReference type="ARBA" id="ARBA00023316"/>
    </source>
</evidence>
<keyword evidence="3" id="KW-0328">Glycosyltransferase</keyword>
<evidence type="ECO:0000256" key="11">
    <source>
        <dbReference type="SAM" id="MobiDB-lite"/>
    </source>
</evidence>
<dbReference type="Proteomes" id="UP001597387">
    <property type="component" value="Unassembled WGS sequence"/>
</dbReference>
<evidence type="ECO:0000313" key="15">
    <source>
        <dbReference type="Proteomes" id="UP001597387"/>
    </source>
</evidence>
<evidence type="ECO:0000256" key="7">
    <source>
        <dbReference type="ARBA" id="ARBA00022984"/>
    </source>
</evidence>
<keyword evidence="4" id="KW-0808">Transferase</keyword>
<evidence type="ECO:0000256" key="6">
    <source>
        <dbReference type="ARBA" id="ARBA00022960"/>
    </source>
</evidence>
<evidence type="ECO:0000256" key="12">
    <source>
        <dbReference type="SAM" id="Phobius"/>
    </source>
</evidence>
<evidence type="ECO:0000313" key="14">
    <source>
        <dbReference type="EMBL" id="MFD2161430.1"/>
    </source>
</evidence>
<dbReference type="SUPFAM" id="SSF53955">
    <property type="entry name" value="Lysozyme-like"/>
    <property type="match status" value="1"/>
</dbReference>
<keyword evidence="8 12" id="KW-1133">Transmembrane helix</keyword>
<keyword evidence="15" id="KW-1185">Reference proteome</keyword>
<dbReference type="Gene3D" id="1.10.3810.10">
    <property type="entry name" value="Biosynthetic peptidoglycan transglycosylase-like"/>
    <property type="match status" value="1"/>
</dbReference>
<name>A0ABW4ZHC0_9SPHI</name>
<dbReference type="PANTHER" id="PTHR30400">
    <property type="entry name" value="MONOFUNCTIONAL BIOSYNTHETIC PEPTIDOGLYCAN TRANSGLYCOSYLASE"/>
    <property type="match status" value="1"/>
</dbReference>
<reference evidence="15" key="1">
    <citation type="journal article" date="2019" name="Int. J. Syst. Evol. Microbiol.">
        <title>The Global Catalogue of Microorganisms (GCM) 10K type strain sequencing project: providing services to taxonomists for standard genome sequencing and annotation.</title>
        <authorList>
            <consortium name="The Broad Institute Genomics Platform"/>
            <consortium name="The Broad Institute Genome Sequencing Center for Infectious Disease"/>
            <person name="Wu L."/>
            <person name="Ma J."/>
        </authorList>
    </citation>
    <scope>NUCLEOTIDE SEQUENCE [LARGE SCALE GENOMIC DNA]</scope>
    <source>
        <strain evidence="15">KCTC 42217</strain>
    </source>
</reference>
<accession>A0ABW4ZHC0</accession>
<dbReference type="Pfam" id="PF00912">
    <property type="entry name" value="Transgly"/>
    <property type="match status" value="1"/>
</dbReference>
<evidence type="ECO:0000256" key="3">
    <source>
        <dbReference type="ARBA" id="ARBA00022676"/>
    </source>
</evidence>
<organism evidence="14 15">
    <name type="scientific">Paradesertivirga mongoliensis</name>
    <dbReference type="NCBI Taxonomy" id="2100740"/>
    <lineage>
        <taxon>Bacteria</taxon>
        <taxon>Pseudomonadati</taxon>
        <taxon>Bacteroidota</taxon>
        <taxon>Sphingobacteriia</taxon>
        <taxon>Sphingobacteriales</taxon>
        <taxon>Sphingobacteriaceae</taxon>
        <taxon>Paradesertivirga</taxon>
    </lineage>
</organism>